<dbReference type="Pfam" id="PF20589">
    <property type="entry name" value="DUF6790"/>
    <property type="match status" value="1"/>
</dbReference>
<protein>
    <recommendedName>
        <fullName evidence="4">DoxX-like protein</fullName>
    </recommendedName>
</protein>
<evidence type="ECO:0008006" key="4">
    <source>
        <dbReference type="Google" id="ProtNLM"/>
    </source>
</evidence>
<feature type="transmembrane region" description="Helical" evidence="1">
    <location>
        <begin position="40"/>
        <end position="59"/>
    </location>
</feature>
<reference evidence="2 3" key="1">
    <citation type="submission" date="2018-10" db="EMBL/GenBank/DDBJ databases">
        <title>Genomic Encyclopedia of Archaeal and Bacterial Type Strains, Phase II (KMG-II): from individual species to whole genera.</title>
        <authorList>
            <person name="Goeker M."/>
        </authorList>
    </citation>
    <scope>NUCLEOTIDE SEQUENCE [LARGE SCALE GENOMIC DNA]</scope>
    <source>
        <strain evidence="2 3">DSM 18602</strain>
    </source>
</reference>
<evidence type="ECO:0000313" key="2">
    <source>
        <dbReference type="EMBL" id="RKR80717.1"/>
    </source>
</evidence>
<gene>
    <name evidence="2" type="ORF">BDD43_0849</name>
</gene>
<feature type="transmembrane region" description="Helical" evidence="1">
    <location>
        <begin position="137"/>
        <end position="156"/>
    </location>
</feature>
<dbReference type="AlphaFoldDB" id="A0A495IVD0"/>
<evidence type="ECO:0000313" key="3">
    <source>
        <dbReference type="Proteomes" id="UP000268007"/>
    </source>
</evidence>
<accession>A0A495IVD0</accession>
<keyword evidence="1" id="KW-1133">Transmembrane helix</keyword>
<name>A0A495IVD0_9SPHI</name>
<dbReference type="InterPro" id="IPR046740">
    <property type="entry name" value="DUF6790"/>
</dbReference>
<feature type="transmembrane region" description="Helical" evidence="1">
    <location>
        <begin position="107"/>
        <end position="125"/>
    </location>
</feature>
<dbReference type="RefSeq" id="WP_147425569.1">
    <property type="nucleotide sequence ID" value="NZ_RBKU01000001.1"/>
</dbReference>
<dbReference type="EMBL" id="RBKU01000001">
    <property type="protein sequence ID" value="RKR80717.1"/>
    <property type="molecule type" value="Genomic_DNA"/>
</dbReference>
<feature type="transmembrane region" description="Helical" evidence="1">
    <location>
        <begin position="80"/>
        <end position="101"/>
    </location>
</feature>
<dbReference type="OrthoDB" id="5072157at2"/>
<sequence length="158" mass="17735">MAKKNLSLYLISVSLFMLVLPVSCITYQCHNGALSLSWGLIGKWFLFWSVGVRLFTAGLKQTIQPEFTAREIFHFRSSESFVVIRELGFANISIGLIGILSLFNAQWATPAAIAGGLYFGLAGIMHIFKRPDSRNEILAMISDLFIFLLMICYLIFTL</sequence>
<evidence type="ECO:0000256" key="1">
    <source>
        <dbReference type="SAM" id="Phobius"/>
    </source>
</evidence>
<dbReference type="Proteomes" id="UP000268007">
    <property type="component" value="Unassembled WGS sequence"/>
</dbReference>
<proteinExistence type="predicted"/>
<comment type="caution">
    <text evidence="2">The sequence shown here is derived from an EMBL/GenBank/DDBJ whole genome shotgun (WGS) entry which is preliminary data.</text>
</comment>
<keyword evidence="1" id="KW-0812">Transmembrane</keyword>
<keyword evidence="1" id="KW-0472">Membrane</keyword>
<organism evidence="2 3">
    <name type="scientific">Mucilaginibacter gracilis</name>
    <dbReference type="NCBI Taxonomy" id="423350"/>
    <lineage>
        <taxon>Bacteria</taxon>
        <taxon>Pseudomonadati</taxon>
        <taxon>Bacteroidota</taxon>
        <taxon>Sphingobacteriia</taxon>
        <taxon>Sphingobacteriales</taxon>
        <taxon>Sphingobacteriaceae</taxon>
        <taxon>Mucilaginibacter</taxon>
    </lineage>
</organism>
<keyword evidence="3" id="KW-1185">Reference proteome</keyword>